<dbReference type="PROSITE" id="PS51480">
    <property type="entry name" value="DHAL"/>
    <property type="match status" value="1"/>
</dbReference>
<dbReference type="PROSITE" id="PS51481">
    <property type="entry name" value="DHAK"/>
    <property type="match status" value="1"/>
</dbReference>
<dbReference type="Gene3D" id="3.30.1180.20">
    <property type="entry name" value="Dihydroxyacetone kinase, domain 2"/>
    <property type="match status" value="1"/>
</dbReference>
<reference evidence="7 8" key="1">
    <citation type="submission" date="2023-02" db="EMBL/GenBank/DDBJ databases">
        <title>Defining the Infant Male Urobiome and Moving Towards Mechanisms in Urobiome Research.</title>
        <authorList>
            <person name="Reasoner S."/>
            <person name="Flores V."/>
            <person name="Van Horn G."/>
            <person name="Morales G."/>
            <person name="Peard L."/>
            <person name="Abelson B."/>
            <person name="Manuel C."/>
            <person name="Lee J."/>
            <person name="Baker B."/>
            <person name="Williams T."/>
            <person name="Schmitz J."/>
            <person name="Clayton D."/>
            <person name="Hadjifrangiskou M."/>
        </authorList>
    </citation>
    <scope>NUCLEOTIDE SEQUENCE [LARGE SCALE GENOMIC DNA]</scope>
    <source>
        <strain evidence="7 8">AS1053</strain>
    </source>
</reference>
<name>A0ABT5V772_9ACTO</name>
<keyword evidence="3 7" id="KW-0418">Kinase</keyword>
<gene>
    <name evidence="7" type="ORF">PWJ81_07010</name>
</gene>
<evidence type="ECO:0000259" key="5">
    <source>
        <dbReference type="PROSITE" id="PS51480"/>
    </source>
</evidence>
<dbReference type="SUPFAM" id="SSF101473">
    <property type="entry name" value="DhaL-like"/>
    <property type="match status" value="1"/>
</dbReference>
<feature type="domain" description="DhaL" evidence="5">
    <location>
        <begin position="366"/>
        <end position="568"/>
    </location>
</feature>
<keyword evidence="1" id="KW-0808">Transferase</keyword>
<accession>A0ABT5V772</accession>
<proteinExistence type="predicted"/>
<keyword evidence="2" id="KW-0547">Nucleotide-binding</keyword>
<dbReference type="GeneID" id="83608703"/>
<dbReference type="Gene3D" id="1.25.40.340">
    <property type="match status" value="1"/>
</dbReference>
<dbReference type="Gene3D" id="3.40.50.10440">
    <property type="entry name" value="Dihydroxyacetone kinase, domain 1"/>
    <property type="match status" value="1"/>
</dbReference>
<keyword evidence="4" id="KW-0067">ATP-binding</keyword>
<dbReference type="Pfam" id="PF02734">
    <property type="entry name" value="Dak2"/>
    <property type="match status" value="1"/>
</dbReference>
<feature type="domain" description="DhaK" evidence="6">
    <location>
        <begin position="7"/>
        <end position="331"/>
    </location>
</feature>
<dbReference type="RefSeq" id="WP_274778612.1">
    <property type="nucleotide sequence ID" value="NZ_JARBHI010000016.1"/>
</dbReference>
<evidence type="ECO:0000256" key="3">
    <source>
        <dbReference type="ARBA" id="ARBA00022777"/>
    </source>
</evidence>
<evidence type="ECO:0000256" key="1">
    <source>
        <dbReference type="ARBA" id="ARBA00022679"/>
    </source>
</evidence>
<dbReference type="InterPro" id="IPR036117">
    <property type="entry name" value="DhaL_dom_sf"/>
</dbReference>
<dbReference type="PANTHER" id="PTHR28629">
    <property type="entry name" value="TRIOKINASE/FMN CYCLASE"/>
    <property type="match status" value="1"/>
</dbReference>
<comment type="caution">
    <text evidence="7">The sequence shown here is derived from an EMBL/GenBank/DDBJ whole genome shotgun (WGS) entry which is preliminary data.</text>
</comment>
<evidence type="ECO:0000313" key="7">
    <source>
        <dbReference type="EMBL" id="MDE1656817.1"/>
    </source>
</evidence>
<sequence length="570" mass="58318">MTFIYNDPKQFPAEALAGFIAANERYVEAVHGGVVRSTTSPEGEVALVIGGGSGHYPAFPGWVGPGMAHGCVCGNIFASPSQSQVTAVSQAADNGGGVLLMYGNYAGDVLHFGKAASIMRADGLDVREVQISDDVASGIPEKHRERRGIAGDLFVVKVTGGAIAAGYNLDEAERIGWHANDSTRTLGVAFTGCTLPGSGDPLFTVPDGKFALGLGIHGEPGISEHEHATADELATLLVDGVLAEEPERREGGYSGRVTVIVNGLGGVKYEEMFVLYHAVSSILAERGLEVVAPVVGEQVTSLDMAGVSLTVAFLDEELEKFWLSGADTPAFRTGNVENQQRRERPVAEAHAVELSAGTPESAAQAERIAVVFTAFADAAIAAEADLGKLDSIAGDGDHGQGMTLGSVAARDAVRRALSAKAGAASLVDSAGKAWSEGAGGTSGALWGDAICQAASHLDDGGAVSAEILGAAVVDAARNVARDGGAVVGDKTMVDATEPFADALEKELAEGVGLKDAWTRAAEVARQAAEATSELAARKGRAKTHGDASLGHPDPGAVSFALLMAAAAEAL</sequence>
<dbReference type="NCBIfam" id="NF011049">
    <property type="entry name" value="PRK14479.1"/>
    <property type="match status" value="1"/>
</dbReference>
<dbReference type="EMBL" id="JARBHI010000016">
    <property type="protein sequence ID" value="MDE1656817.1"/>
    <property type="molecule type" value="Genomic_DNA"/>
</dbReference>
<dbReference type="GO" id="GO:0016301">
    <property type="term" value="F:kinase activity"/>
    <property type="evidence" value="ECO:0007669"/>
    <property type="project" value="UniProtKB-KW"/>
</dbReference>
<dbReference type="Proteomes" id="UP001219297">
    <property type="component" value="Unassembled WGS sequence"/>
</dbReference>
<dbReference type="InterPro" id="IPR004006">
    <property type="entry name" value="DhaK_dom"/>
</dbReference>
<dbReference type="SUPFAM" id="SSF82549">
    <property type="entry name" value="DAK1/DegV-like"/>
    <property type="match status" value="1"/>
</dbReference>
<evidence type="ECO:0000256" key="4">
    <source>
        <dbReference type="ARBA" id="ARBA00022840"/>
    </source>
</evidence>
<protein>
    <submittedName>
        <fullName evidence="7">Dihydroxyacetone kinase family protein</fullName>
    </submittedName>
</protein>
<evidence type="ECO:0000313" key="8">
    <source>
        <dbReference type="Proteomes" id="UP001219297"/>
    </source>
</evidence>
<keyword evidence="8" id="KW-1185">Reference proteome</keyword>
<dbReference type="InterPro" id="IPR050861">
    <property type="entry name" value="Dihydroxyacetone_Kinase"/>
</dbReference>
<dbReference type="Pfam" id="PF02733">
    <property type="entry name" value="Dak1"/>
    <property type="match status" value="1"/>
</dbReference>
<evidence type="ECO:0000259" key="6">
    <source>
        <dbReference type="PROSITE" id="PS51481"/>
    </source>
</evidence>
<dbReference type="SMART" id="SM01120">
    <property type="entry name" value="Dak2"/>
    <property type="match status" value="1"/>
</dbReference>
<dbReference type="PANTHER" id="PTHR28629:SF4">
    <property type="entry name" value="TRIOKINASE_FMN CYCLASE"/>
    <property type="match status" value="1"/>
</dbReference>
<evidence type="ECO:0000256" key="2">
    <source>
        <dbReference type="ARBA" id="ARBA00022741"/>
    </source>
</evidence>
<organism evidence="7 8">
    <name type="scientific">Actinotignum sanguinis</name>
    <dbReference type="NCBI Taxonomy" id="1445614"/>
    <lineage>
        <taxon>Bacteria</taxon>
        <taxon>Bacillati</taxon>
        <taxon>Actinomycetota</taxon>
        <taxon>Actinomycetes</taxon>
        <taxon>Actinomycetales</taxon>
        <taxon>Actinomycetaceae</taxon>
        <taxon>Actinotignum</taxon>
    </lineage>
</organism>
<dbReference type="InterPro" id="IPR004007">
    <property type="entry name" value="DhaL_dom"/>
</dbReference>